<sequence length="89" mass="9931">MFGLFKRKPPPDPEVTERLKLWVSALMGLSDQDTIMLAELDCRDPGCPDFETVITVMLADHRRFVLRFPGPMAGVTETDVVSLKPSLPS</sequence>
<dbReference type="RefSeq" id="WP_050519404.1">
    <property type="nucleotide sequence ID" value="NZ_FOCO01000041.1"/>
</dbReference>
<dbReference type="EMBL" id="FOCO01000041">
    <property type="protein sequence ID" value="SEO03927.1"/>
    <property type="molecule type" value="Genomic_DNA"/>
</dbReference>
<keyword evidence="2" id="KW-1185">Reference proteome</keyword>
<organism evidence="1 2">
    <name type="scientific">Pseudorhodobacter antarcticus</name>
    <dbReference type="NCBI Taxonomy" id="1077947"/>
    <lineage>
        <taxon>Bacteria</taxon>
        <taxon>Pseudomonadati</taxon>
        <taxon>Pseudomonadota</taxon>
        <taxon>Alphaproteobacteria</taxon>
        <taxon>Rhodobacterales</taxon>
        <taxon>Paracoccaceae</taxon>
        <taxon>Pseudorhodobacter</taxon>
    </lineage>
</organism>
<dbReference type="OrthoDB" id="7067390at2"/>
<proteinExistence type="predicted"/>
<dbReference type="AlphaFoldDB" id="A0A1H8LFQ5"/>
<accession>A0A1H8LFQ5</accession>
<name>A0A1H8LFQ5_9RHOB</name>
<protein>
    <recommendedName>
        <fullName evidence="3">Nitrate reductase delta subunit</fullName>
    </recommendedName>
</protein>
<dbReference type="STRING" id="1077947.SAMN05216227_104129"/>
<evidence type="ECO:0000313" key="1">
    <source>
        <dbReference type="EMBL" id="SEO03927.1"/>
    </source>
</evidence>
<evidence type="ECO:0008006" key="3">
    <source>
        <dbReference type="Google" id="ProtNLM"/>
    </source>
</evidence>
<evidence type="ECO:0000313" key="2">
    <source>
        <dbReference type="Proteomes" id="UP000183002"/>
    </source>
</evidence>
<gene>
    <name evidence="1" type="ORF">SAMN05216227_104129</name>
</gene>
<reference evidence="1 2" key="1">
    <citation type="submission" date="2016-10" db="EMBL/GenBank/DDBJ databases">
        <authorList>
            <person name="de Groot N.N."/>
        </authorList>
    </citation>
    <scope>NUCLEOTIDE SEQUENCE [LARGE SCALE GENOMIC DNA]</scope>
    <source>
        <strain evidence="1 2">CGMCC 1.10836</strain>
    </source>
</reference>
<dbReference type="Proteomes" id="UP000183002">
    <property type="component" value="Unassembled WGS sequence"/>
</dbReference>